<keyword evidence="3" id="KW-1185">Reference proteome</keyword>
<reference evidence="2 3" key="2">
    <citation type="submission" date="2020-03" db="EMBL/GenBank/DDBJ databases">
        <authorList>
            <person name="Ichikawa N."/>
            <person name="Kimura A."/>
            <person name="Kitahashi Y."/>
            <person name="Uohara A."/>
        </authorList>
    </citation>
    <scope>NUCLEOTIDE SEQUENCE [LARGE SCALE GENOMIC DNA]</scope>
    <source>
        <strain evidence="2 3">NBRC 108639</strain>
    </source>
</reference>
<organism evidence="2 3">
    <name type="scientific">Phytohabitans houttuyneae</name>
    <dbReference type="NCBI Taxonomy" id="1076126"/>
    <lineage>
        <taxon>Bacteria</taxon>
        <taxon>Bacillati</taxon>
        <taxon>Actinomycetota</taxon>
        <taxon>Actinomycetes</taxon>
        <taxon>Micromonosporales</taxon>
        <taxon>Micromonosporaceae</taxon>
    </lineage>
</organism>
<protein>
    <submittedName>
        <fullName evidence="2">Uncharacterized protein</fullName>
    </submittedName>
</protein>
<evidence type="ECO:0000256" key="1">
    <source>
        <dbReference type="SAM" id="MobiDB-lite"/>
    </source>
</evidence>
<dbReference type="EMBL" id="BLPF01000003">
    <property type="protein sequence ID" value="GFJ83788.1"/>
    <property type="molecule type" value="Genomic_DNA"/>
</dbReference>
<reference evidence="2 3" key="1">
    <citation type="submission" date="2020-03" db="EMBL/GenBank/DDBJ databases">
        <title>Whole genome shotgun sequence of Phytohabitans houttuyneae NBRC 108639.</title>
        <authorList>
            <person name="Komaki H."/>
            <person name="Tamura T."/>
        </authorList>
    </citation>
    <scope>NUCLEOTIDE SEQUENCE [LARGE SCALE GENOMIC DNA]</scope>
    <source>
        <strain evidence="2 3">NBRC 108639</strain>
    </source>
</reference>
<feature type="compositionally biased region" description="Basic and acidic residues" evidence="1">
    <location>
        <begin position="43"/>
        <end position="52"/>
    </location>
</feature>
<comment type="caution">
    <text evidence="2">The sequence shown here is derived from an EMBL/GenBank/DDBJ whole genome shotgun (WGS) entry which is preliminary data.</text>
</comment>
<proteinExistence type="predicted"/>
<evidence type="ECO:0000313" key="3">
    <source>
        <dbReference type="Proteomes" id="UP000482800"/>
    </source>
</evidence>
<evidence type="ECO:0000313" key="2">
    <source>
        <dbReference type="EMBL" id="GFJ83788.1"/>
    </source>
</evidence>
<feature type="compositionally biased region" description="Polar residues" evidence="1">
    <location>
        <begin position="120"/>
        <end position="136"/>
    </location>
</feature>
<sequence>MPARVRLHPALPDPGRQHTTNHRHAGRTREGNFDQLHSVHPPNQRDTREAWTKRPNARFIGQAQQSSRIHWFVPVDATSRNKAAMASAGHDSAEQPVPASQELRAPRSGPFHLQRIDNPLSANTNSRRASQGTNYR</sequence>
<dbReference type="Proteomes" id="UP000482800">
    <property type="component" value="Unassembled WGS sequence"/>
</dbReference>
<accession>A0A6V8KMN2</accession>
<feature type="region of interest" description="Disordered" evidence="1">
    <location>
        <begin position="81"/>
        <end position="136"/>
    </location>
</feature>
<name>A0A6V8KMN2_9ACTN</name>
<feature type="region of interest" description="Disordered" evidence="1">
    <location>
        <begin position="1"/>
        <end position="55"/>
    </location>
</feature>
<gene>
    <name evidence="2" type="ORF">Phou_079680</name>
</gene>
<dbReference type="AlphaFoldDB" id="A0A6V8KMN2"/>